<proteinExistence type="predicted"/>
<feature type="region of interest" description="Disordered" evidence="1">
    <location>
        <begin position="201"/>
        <end position="223"/>
    </location>
</feature>
<sequence length="223" mass="23645">MKTSIIPVVLAMVFSVVSTALSYPAEDVSIPADRPNPGPVPPEVGGDRHRPGADGEGRPPAGPFRAGGVALERGETYFLHIWLIDTKRIPPALAREMLRENRSLDEIREEMAGSGGFNAALGGMTLGDRHFVLVRINQTLDGNCTILDADLVDYREGQRAGEDRTAGHITVRTCDVDGVQVGCGNLTLHAGGATTYSLTFPSDQMGPGRNGAPETAGGEPCPW</sequence>
<organism evidence="2 3">
    <name type="scientific">Methanothrix harundinacea (strain 6Ac)</name>
    <name type="common">Methanosaeta harundinacea</name>
    <dbReference type="NCBI Taxonomy" id="1110509"/>
    <lineage>
        <taxon>Archaea</taxon>
        <taxon>Methanobacteriati</taxon>
        <taxon>Methanobacteriota</taxon>
        <taxon>Stenosarchaea group</taxon>
        <taxon>Methanomicrobia</taxon>
        <taxon>Methanotrichales</taxon>
        <taxon>Methanotrichaceae</taxon>
        <taxon>Methanothrix</taxon>
    </lineage>
</organism>
<dbReference type="PATRIC" id="fig|1110509.7.peg.986"/>
<dbReference type="HOGENOM" id="CLU_1237922_0_0_2"/>
<evidence type="ECO:0000256" key="1">
    <source>
        <dbReference type="SAM" id="MobiDB-lite"/>
    </source>
</evidence>
<keyword evidence="3" id="KW-1185">Reference proteome</keyword>
<dbReference type="GeneID" id="12510054"/>
<feature type="region of interest" description="Disordered" evidence="1">
    <location>
        <begin position="27"/>
        <end position="63"/>
    </location>
</feature>
<dbReference type="EMBL" id="CP003117">
    <property type="protein sequence ID" value="AET64256.1"/>
    <property type="molecule type" value="Genomic_DNA"/>
</dbReference>
<dbReference type="RefSeq" id="WP_014586441.1">
    <property type="nucleotide sequence ID" value="NC_017527.1"/>
</dbReference>
<dbReference type="KEGG" id="mhi:Mhar_0885"/>
<reference evidence="2 3" key="1">
    <citation type="journal article" date="2012" name="PLoS ONE">
        <title>The genome characteristics and predicted function of methyl-group oxidation pathway in the obligate aceticlastic methanogens, Methanosaeta spp.</title>
        <authorList>
            <person name="Zhu J."/>
            <person name="Zheng H."/>
            <person name="Ai G."/>
            <person name="Zhang G."/>
            <person name="Liu D."/>
            <person name="Liu X."/>
            <person name="Dong X."/>
        </authorList>
    </citation>
    <scope>NUCLEOTIDE SEQUENCE [LARGE SCALE GENOMIC DNA]</scope>
    <source>
        <strain evidence="2 3">6Ac</strain>
    </source>
</reference>
<gene>
    <name evidence="2" type="ordered locus">Mhar_0885</name>
</gene>
<evidence type="ECO:0000313" key="2">
    <source>
        <dbReference type="EMBL" id="AET64256.1"/>
    </source>
</evidence>
<dbReference type="AlphaFoldDB" id="G7WLF3"/>
<feature type="compositionally biased region" description="Basic and acidic residues" evidence="1">
    <location>
        <begin position="45"/>
        <end position="57"/>
    </location>
</feature>
<dbReference type="Proteomes" id="UP000005877">
    <property type="component" value="Chromosome"/>
</dbReference>
<dbReference type="STRING" id="1110509.Mhar_0885"/>
<accession>G7WLF3</accession>
<name>G7WLF3_METH6</name>
<evidence type="ECO:0000313" key="3">
    <source>
        <dbReference type="Proteomes" id="UP000005877"/>
    </source>
</evidence>
<protein>
    <submittedName>
        <fullName evidence="2">Uncharacterized protein</fullName>
    </submittedName>
</protein>